<dbReference type="GO" id="GO:0004845">
    <property type="term" value="F:uracil phosphoribosyltransferase activity"/>
    <property type="evidence" value="ECO:0007669"/>
    <property type="project" value="UniProtKB-UniRule"/>
</dbReference>
<evidence type="ECO:0000313" key="7">
    <source>
        <dbReference type="Proteomes" id="UP000019141"/>
    </source>
</evidence>
<dbReference type="InterPro" id="IPR000836">
    <property type="entry name" value="PRTase_dom"/>
</dbReference>
<gene>
    <name evidence="4" type="primary">pyrR</name>
    <name evidence="6" type="ORF">ETSY1_16440</name>
</gene>
<sequence length="191" mass="21235">MGDQVKARVMDAEAIDRALARIAHEILERNKGAEELVLIGIRTRGLPLAQRLGDHLTRIETYPVPVSAVDITLYRDDLKQRRSRPVHPTEIPCRLDGKHVVLVDDVLYTGRSIRAAMDALVDFGRPRTIQLAVLIDRGHRELPIRADYIGKNLPTARSEQVNVRLHEVDGENTVIILGGMDADTGKSTRGA</sequence>
<dbReference type="NCBIfam" id="NF003547">
    <property type="entry name" value="PRK05205.1-3"/>
    <property type="match status" value="1"/>
</dbReference>
<dbReference type="EMBL" id="AZHW01000488">
    <property type="protein sequence ID" value="ETW99045.1"/>
    <property type="molecule type" value="Genomic_DNA"/>
</dbReference>
<dbReference type="PANTHER" id="PTHR11608">
    <property type="entry name" value="BIFUNCTIONAL PROTEIN PYRR"/>
    <property type="match status" value="1"/>
</dbReference>
<dbReference type="Proteomes" id="UP000019141">
    <property type="component" value="Unassembled WGS sequence"/>
</dbReference>
<accession>W4LMV4</accession>
<comment type="function">
    <text evidence="4">Regulates the transcription of the pyrimidine nucleotide (pyr) operon in response to exogenous pyrimidines.</text>
</comment>
<keyword evidence="4 6" id="KW-0808">Transferase</keyword>
<dbReference type="NCBIfam" id="NF003548">
    <property type="entry name" value="PRK05205.1-4"/>
    <property type="match status" value="1"/>
</dbReference>
<feature type="short sequence motif" description="PRPP-binding" evidence="4">
    <location>
        <begin position="100"/>
        <end position="112"/>
    </location>
</feature>
<evidence type="ECO:0000256" key="1">
    <source>
        <dbReference type="ARBA" id="ARBA00005565"/>
    </source>
</evidence>
<dbReference type="AlphaFoldDB" id="W4LMV4"/>
<dbReference type="PATRIC" id="fig|1429438.4.peg.3242"/>
<dbReference type="InterPro" id="IPR029057">
    <property type="entry name" value="PRTase-like"/>
</dbReference>
<comment type="similarity">
    <text evidence="1 4">Belongs to the purine/pyrimidine phosphoribosyltransferase family. PyrR subfamily.</text>
</comment>
<comment type="catalytic activity">
    <reaction evidence="4">
        <text>UMP + diphosphate = 5-phospho-alpha-D-ribose 1-diphosphate + uracil</text>
        <dbReference type="Rhea" id="RHEA:13017"/>
        <dbReference type="ChEBI" id="CHEBI:17568"/>
        <dbReference type="ChEBI" id="CHEBI:33019"/>
        <dbReference type="ChEBI" id="CHEBI:57865"/>
        <dbReference type="ChEBI" id="CHEBI:58017"/>
        <dbReference type="EC" id="2.4.2.9"/>
    </reaction>
</comment>
<dbReference type="SUPFAM" id="SSF53271">
    <property type="entry name" value="PRTase-like"/>
    <property type="match status" value="1"/>
</dbReference>
<dbReference type="GO" id="GO:0006355">
    <property type="term" value="P:regulation of DNA-templated transcription"/>
    <property type="evidence" value="ECO:0007669"/>
    <property type="project" value="UniProtKB-UniRule"/>
</dbReference>
<keyword evidence="3 4" id="KW-0804">Transcription</keyword>
<dbReference type="NCBIfam" id="NF003545">
    <property type="entry name" value="PRK05205.1-1"/>
    <property type="match status" value="1"/>
</dbReference>
<keyword evidence="7" id="KW-1185">Reference proteome</keyword>
<dbReference type="EC" id="2.4.2.9" evidence="4"/>
<organism evidence="6 7">
    <name type="scientific">Entotheonella factor</name>
    <dbReference type="NCBI Taxonomy" id="1429438"/>
    <lineage>
        <taxon>Bacteria</taxon>
        <taxon>Pseudomonadati</taxon>
        <taxon>Nitrospinota/Tectimicrobiota group</taxon>
        <taxon>Candidatus Tectimicrobiota</taxon>
        <taxon>Candidatus Entotheonellia</taxon>
        <taxon>Candidatus Entotheonellales</taxon>
        <taxon>Candidatus Entotheonellaceae</taxon>
        <taxon>Candidatus Entotheonella</taxon>
    </lineage>
</organism>
<evidence type="ECO:0000313" key="6">
    <source>
        <dbReference type="EMBL" id="ETW99045.1"/>
    </source>
</evidence>
<dbReference type="InterPro" id="IPR023050">
    <property type="entry name" value="PyrR"/>
</dbReference>
<comment type="function">
    <text evidence="4">Also displays a weak uracil phosphoribosyltransferase activity which is not physiologically significant.</text>
</comment>
<feature type="domain" description="Phosphoribosyltransferase" evidence="5">
    <location>
        <begin position="11"/>
        <end position="151"/>
    </location>
</feature>
<dbReference type="NCBIfam" id="NF003549">
    <property type="entry name" value="PRK05205.1-5"/>
    <property type="match status" value="1"/>
</dbReference>
<dbReference type="CDD" id="cd06223">
    <property type="entry name" value="PRTases_typeI"/>
    <property type="match status" value="1"/>
</dbReference>
<keyword evidence="4 6" id="KW-0328">Glycosyltransferase</keyword>
<dbReference type="Pfam" id="PF00156">
    <property type="entry name" value="Pribosyltran"/>
    <property type="match status" value="1"/>
</dbReference>
<dbReference type="PANTHER" id="PTHR11608:SF0">
    <property type="entry name" value="BIFUNCTIONAL PROTEIN PYRR"/>
    <property type="match status" value="1"/>
</dbReference>
<protein>
    <recommendedName>
        <fullName evidence="4">Bifunctional protein PyrR</fullName>
    </recommendedName>
    <domain>
        <recommendedName>
            <fullName evidence="4">Pyrimidine operon regulatory protein</fullName>
        </recommendedName>
    </domain>
    <domain>
        <recommendedName>
            <fullName evidence="4">Uracil phosphoribosyltransferase</fullName>
            <shortName evidence="4">UPRTase</shortName>
            <ecNumber evidence="4">2.4.2.9</ecNumber>
        </recommendedName>
    </domain>
</protein>
<proteinExistence type="inferred from homology"/>
<reference evidence="6 7" key="1">
    <citation type="journal article" date="2014" name="Nature">
        <title>An environmental bacterial taxon with a large and distinct metabolic repertoire.</title>
        <authorList>
            <person name="Wilson M.C."/>
            <person name="Mori T."/>
            <person name="Ruckert C."/>
            <person name="Uria A.R."/>
            <person name="Helf M.J."/>
            <person name="Takada K."/>
            <person name="Gernert C."/>
            <person name="Steffens U.A."/>
            <person name="Heycke N."/>
            <person name="Schmitt S."/>
            <person name="Rinke C."/>
            <person name="Helfrich E.J."/>
            <person name="Brachmann A.O."/>
            <person name="Gurgui C."/>
            <person name="Wakimoto T."/>
            <person name="Kracht M."/>
            <person name="Crusemann M."/>
            <person name="Hentschel U."/>
            <person name="Abe I."/>
            <person name="Matsunaga S."/>
            <person name="Kalinowski J."/>
            <person name="Takeyama H."/>
            <person name="Piel J."/>
        </authorList>
    </citation>
    <scope>NUCLEOTIDE SEQUENCE [LARGE SCALE GENOMIC DNA]</scope>
    <source>
        <strain evidence="7">TSY1</strain>
    </source>
</reference>
<keyword evidence="2 4" id="KW-0805">Transcription regulation</keyword>
<dbReference type="HOGENOM" id="CLU_094234_2_1_7"/>
<dbReference type="FunFam" id="3.40.50.2020:FF:000020">
    <property type="entry name" value="Bifunctional protein PyrR"/>
    <property type="match status" value="1"/>
</dbReference>
<evidence type="ECO:0000256" key="3">
    <source>
        <dbReference type="ARBA" id="ARBA00023163"/>
    </source>
</evidence>
<comment type="caution">
    <text evidence="6">The sequence shown here is derived from an EMBL/GenBank/DDBJ whole genome shotgun (WGS) entry which is preliminary data.</text>
</comment>
<evidence type="ECO:0000256" key="2">
    <source>
        <dbReference type="ARBA" id="ARBA00023015"/>
    </source>
</evidence>
<evidence type="ECO:0000256" key="4">
    <source>
        <dbReference type="HAMAP-Rule" id="MF_01219"/>
    </source>
</evidence>
<dbReference type="Gene3D" id="3.40.50.2020">
    <property type="match status" value="1"/>
</dbReference>
<dbReference type="HAMAP" id="MF_01219">
    <property type="entry name" value="PyrR"/>
    <property type="match status" value="1"/>
</dbReference>
<dbReference type="InterPro" id="IPR050137">
    <property type="entry name" value="PyrR_bifunctional"/>
</dbReference>
<evidence type="ECO:0000259" key="5">
    <source>
        <dbReference type="Pfam" id="PF00156"/>
    </source>
</evidence>
<name>W4LMV4_ENTF1</name>